<reference evidence="2" key="1">
    <citation type="submission" date="2016-05" db="EMBL/GenBank/DDBJ databases">
        <title>Microbial consortia oxidize butane by reversing methanogenesis.</title>
        <authorList>
            <person name="Laso-Perez R."/>
            <person name="Richter M."/>
            <person name="Wegener G."/>
            <person name="Musat F."/>
        </authorList>
    </citation>
    <scope>NUCLEOTIDE SEQUENCE [LARGE SCALE GENOMIC DNA]</scope>
    <source>
        <strain evidence="2">BOX2</strain>
    </source>
</reference>
<proteinExistence type="predicted"/>
<dbReference type="InterPro" id="IPR029464">
    <property type="entry name" value="HSDR_N"/>
</dbReference>
<protein>
    <submittedName>
        <fullName evidence="2">Restriction endonuclease subunit M</fullName>
    </submittedName>
</protein>
<keyword evidence="2" id="KW-0378">Hydrolase</keyword>
<feature type="domain" description="Type I restriction enzyme R protein N-terminal" evidence="1">
    <location>
        <begin position="24"/>
        <end position="132"/>
    </location>
</feature>
<dbReference type="GO" id="GO:0004519">
    <property type="term" value="F:endonuclease activity"/>
    <property type="evidence" value="ECO:0007669"/>
    <property type="project" value="UniProtKB-KW"/>
</dbReference>
<evidence type="ECO:0000259" key="1">
    <source>
        <dbReference type="Pfam" id="PF13588"/>
    </source>
</evidence>
<dbReference type="EMBL" id="LYOS01000002">
    <property type="protein sequence ID" value="OFV68048.1"/>
    <property type="molecule type" value="Genomic_DNA"/>
</dbReference>
<organism evidence="2 3">
    <name type="scientific">Candidatus Syntropharchaeum caldarium</name>
    <dbReference type="NCBI Taxonomy" id="1838285"/>
    <lineage>
        <taxon>Archaea</taxon>
        <taxon>Methanobacteriati</taxon>
        <taxon>Methanobacteriota</taxon>
        <taxon>Stenosarchaea group</taxon>
        <taxon>Methanomicrobia</taxon>
        <taxon>Methanosarcinales</taxon>
        <taxon>ANME-2 cluster</taxon>
        <taxon>Candidatus Syntropharchaeum</taxon>
    </lineage>
</organism>
<dbReference type="STRING" id="1838285.SCAL_000688"/>
<dbReference type="AlphaFoldDB" id="A0A1F2P9V0"/>
<evidence type="ECO:0000313" key="2">
    <source>
        <dbReference type="EMBL" id="OFV68048.1"/>
    </source>
</evidence>
<keyword evidence="2" id="KW-0255">Endonuclease</keyword>
<evidence type="ECO:0000313" key="3">
    <source>
        <dbReference type="Proteomes" id="UP000186940"/>
    </source>
</evidence>
<sequence length="155" mass="17872">MPDKPIPPGKVKCFITGKLRKDTPEERVRQDVARSLIEEYGYEKRDIDVEFPIKMGTAKKRADIAIFSEDEEHTQENIYMNVEVKSEDVKPSDKKEGIEQLESYVAASPNCEFALWVGNERLAFKVVEEKGRRTVTQIPGLHDERVCILDMYRVP</sequence>
<comment type="caution">
    <text evidence="2">The sequence shown here is derived from an EMBL/GenBank/DDBJ whole genome shotgun (WGS) entry which is preliminary data.</text>
</comment>
<gene>
    <name evidence="2" type="ORF">SCAL_000688</name>
</gene>
<keyword evidence="3" id="KW-1185">Reference proteome</keyword>
<accession>A0A1F2P9V0</accession>
<dbReference type="Pfam" id="PF13588">
    <property type="entry name" value="HSDR_N_2"/>
    <property type="match status" value="1"/>
</dbReference>
<name>A0A1F2P9V0_9EURY</name>
<keyword evidence="2" id="KW-0540">Nuclease</keyword>
<dbReference type="Proteomes" id="UP000186940">
    <property type="component" value="Unassembled WGS sequence"/>
</dbReference>